<evidence type="ECO:0000256" key="2">
    <source>
        <dbReference type="ARBA" id="ARBA00022670"/>
    </source>
</evidence>
<organism evidence="5 6">
    <name type="scientific">Tepiditoga spiralis</name>
    <dbReference type="NCBI Taxonomy" id="2108365"/>
    <lineage>
        <taxon>Bacteria</taxon>
        <taxon>Thermotogati</taxon>
        <taxon>Thermotogota</taxon>
        <taxon>Thermotogae</taxon>
        <taxon>Petrotogales</taxon>
        <taxon>Petrotogaceae</taxon>
        <taxon>Tepiditoga</taxon>
    </lineage>
</organism>
<dbReference type="RefSeq" id="WP_190614603.1">
    <property type="nucleotide sequence ID" value="NZ_AP018712.1"/>
</dbReference>
<dbReference type="AlphaFoldDB" id="A0A7G1G9C3"/>
<dbReference type="SUPFAM" id="SSF53474">
    <property type="entry name" value="alpha/beta-Hydrolases"/>
    <property type="match status" value="1"/>
</dbReference>
<dbReference type="GO" id="GO:0004252">
    <property type="term" value="F:serine-type endopeptidase activity"/>
    <property type="evidence" value="ECO:0007669"/>
    <property type="project" value="TreeGrafter"/>
</dbReference>
<reference evidence="5 6" key="1">
    <citation type="submission" date="2018-06" db="EMBL/GenBank/DDBJ databases">
        <title>Genome sequencing of Oceanotoga sp. sy52.</title>
        <authorList>
            <person name="Mori K."/>
        </authorList>
    </citation>
    <scope>NUCLEOTIDE SEQUENCE [LARGE SCALE GENOMIC DNA]</scope>
    <source>
        <strain evidence="6">sy52</strain>
    </source>
</reference>
<name>A0A7G1G9C3_9BACT</name>
<protein>
    <submittedName>
        <fullName evidence="5">Peptidase S9</fullName>
    </submittedName>
</protein>
<evidence type="ECO:0000313" key="6">
    <source>
        <dbReference type="Proteomes" id="UP000516361"/>
    </source>
</evidence>
<keyword evidence="6" id="KW-1185">Reference proteome</keyword>
<evidence type="ECO:0000313" key="5">
    <source>
        <dbReference type="EMBL" id="BBE31814.1"/>
    </source>
</evidence>
<evidence type="ECO:0000256" key="3">
    <source>
        <dbReference type="ARBA" id="ARBA00022801"/>
    </source>
</evidence>
<gene>
    <name evidence="5" type="ORF">OSSY52_19550</name>
</gene>
<dbReference type="Gene3D" id="3.40.50.1820">
    <property type="entry name" value="alpha/beta hydrolase"/>
    <property type="match status" value="1"/>
</dbReference>
<proteinExistence type="inferred from homology"/>
<dbReference type="FunFam" id="3.40.50.1820:FF:000028">
    <property type="entry name" value="S9 family peptidase"/>
    <property type="match status" value="1"/>
</dbReference>
<comment type="similarity">
    <text evidence="1">Belongs to the peptidase S9C family.</text>
</comment>
<accession>A0A7G1G9C3</accession>
<keyword evidence="3" id="KW-0378">Hydrolase</keyword>
<dbReference type="SUPFAM" id="SSF82171">
    <property type="entry name" value="DPP6 N-terminal domain-like"/>
    <property type="match status" value="1"/>
</dbReference>
<dbReference type="Proteomes" id="UP000516361">
    <property type="component" value="Chromosome"/>
</dbReference>
<dbReference type="InterPro" id="IPR001375">
    <property type="entry name" value="Peptidase_S9_cat"/>
</dbReference>
<dbReference type="Pfam" id="PF00326">
    <property type="entry name" value="Peptidase_S9"/>
    <property type="match status" value="1"/>
</dbReference>
<dbReference type="InParanoid" id="A0A7G1G9C3"/>
<dbReference type="KEGG" id="ocy:OSSY52_19550"/>
<sequence>MEKLTLDEFTKFKYISTLKFSPDGEKICFVQHEADMKKNGYNSYLWIYNNERLYKLTSFGKEKNYLWLDDENILFPSMREENNDKDKKRTIFYKINVNGGEAIKDFEVEEKITGIKRINDDKFLITVIMEEESEKDYKVFDEIPFWINGQGFSNKKRNTLCIYDKKTSKIEKITERYENVGGYDILNEKIVFVSNTYENKMEKYNEIKLYDIKNKKIETIISVSNKLNFSKPFLIDDETIIVPASDMKLYGINENKKFYKINIKTKDIKCITPNFDASLWNSVGTDSRFGGNEMMIKKNEHIYFVSTQEYYSKLFKINKEGKIEKVIDEEGTVDGYDIFDEKVVFTGLKGLKLQELYLNGKQITSFNTWVLEKSLSIPEKIEIESNGDKIVGWIMKPIDFDENKKYSAILDIHGGPKTVYSDIYYHEMQYWTNRDYVVFYCNPHGSDGRGNEFADIRGKYGTIDFEDIMNFTKYVVEKYTFIDKEKIGVTGGSYGGFMTNWIIGNTDFFKAAASQRSISNWISMGMTTDIGYYFAEDQMDTNPWNGFEKMWNQSPLKFADKAKTPTLFIHSDEDYRCYMPEAIQMFTALKYHGVESKFVLFHGENHELSRGGKPEHRIRRLKEITEWMDKYLKK</sequence>
<keyword evidence="2" id="KW-0645">Protease</keyword>
<dbReference type="EMBL" id="AP018712">
    <property type="protein sequence ID" value="BBE31814.1"/>
    <property type="molecule type" value="Genomic_DNA"/>
</dbReference>
<feature type="domain" description="Peptidase S9 prolyl oligopeptidase catalytic" evidence="4">
    <location>
        <begin position="425"/>
        <end position="634"/>
    </location>
</feature>
<dbReference type="PANTHER" id="PTHR42776">
    <property type="entry name" value="SERINE PEPTIDASE S9 FAMILY MEMBER"/>
    <property type="match status" value="1"/>
</dbReference>
<dbReference type="FunCoup" id="A0A7G1G9C3">
    <property type="interactions" value="8"/>
</dbReference>
<evidence type="ECO:0000256" key="1">
    <source>
        <dbReference type="ARBA" id="ARBA00010040"/>
    </source>
</evidence>
<dbReference type="Gene3D" id="2.120.10.60">
    <property type="entry name" value="Tricorn protease N-terminal domain"/>
    <property type="match status" value="1"/>
</dbReference>
<dbReference type="PANTHER" id="PTHR42776:SF27">
    <property type="entry name" value="DIPEPTIDYL PEPTIDASE FAMILY MEMBER 6"/>
    <property type="match status" value="1"/>
</dbReference>
<evidence type="ECO:0000259" key="4">
    <source>
        <dbReference type="Pfam" id="PF00326"/>
    </source>
</evidence>
<dbReference type="GO" id="GO:0006508">
    <property type="term" value="P:proteolysis"/>
    <property type="evidence" value="ECO:0007669"/>
    <property type="project" value="UniProtKB-KW"/>
</dbReference>
<dbReference type="InterPro" id="IPR029058">
    <property type="entry name" value="AB_hydrolase_fold"/>
</dbReference>